<proteinExistence type="predicted"/>
<keyword evidence="3" id="KW-1185">Reference proteome</keyword>
<organism evidence="2 3">
    <name type="scientific">Roseibium aquae</name>
    <dbReference type="NCBI Taxonomy" id="1323746"/>
    <lineage>
        <taxon>Bacteria</taxon>
        <taxon>Pseudomonadati</taxon>
        <taxon>Pseudomonadota</taxon>
        <taxon>Alphaproteobacteria</taxon>
        <taxon>Hyphomicrobiales</taxon>
        <taxon>Stappiaceae</taxon>
        <taxon>Roseibium</taxon>
    </lineage>
</organism>
<accession>A0A916TNH2</accession>
<protein>
    <submittedName>
        <fullName evidence="2">Uncharacterized protein</fullName>
    </submittedName>
</protein>
<reference evidence="2" key="1">
    <citation type="journal article" date="2014" name="Int. J. Syst. Evol. Microbiol.">
        <title>Complete genome sequence of Corynebacterium casei LMG S-19264T (=DSM 44701T), isolated from a smear-ripened cheese.</title>
        <authorList>
            <consortium name="US DOE Joint Genome Institute (JGI-PGF)"/>
            <person name="Walter F."/>
            <person name="Albersmeier A."/>
            <person name="Kalinowski J."/>
            <person name="Ruckert C."/>
        </authorList>
    </citation>
    <scope>NUCLEOTIDE SEQUENCE</scope>
    <source>
        <strain evidence="2">CGMCC 1.12426</strain>
    </source>
</reference>
<dbReference type="EMBL" id="BMFA01000017">
    <property type="protein sequence ID" value="GGB62333.1"/>
    <property type="molecule type" value="Genomic_DNA"/>
</dbReference>
<feature type="region of interest" description="Disordered" evidence="1">
    <location>
        <begin position="77"/>
        <end position="109"/>
    </location>
</feature>
<evidence type="ECO:0000313" key="3">
    <source>
        <dbReference type="Proteomes" id="UP000605148"/>
    </source>
</evidence>
<dbReference type="Proteomes" id="UP000605148">
    <property type="component" value="Unassembled WGS sequence"/>
</dbReference>
<gene>
    <name evidence="2" type="ORF">GCM10011316_37830</name>
</gene>
<evidence type="ECO:0000256" key="1">
    <source>
        <dbReference type="SAM" id="MobiDB-lite"/>
    </source>
</evidence>
<evidence type="ECO:0000313" key="2">
    <source>
        <dbReference type="EMBL" id="GGB62333.1"/>
    </source>
</evidence>
<name>A0A916TNH2_9HYPH</name>
<sequence>METRAKDIDSKTDSTDLERRVLTQDRILQPLISYMSCSEPRFVEHLKMRFADTMSMARREQDYRDDDEYAEEFIRPGFNLGQFDGPGKPESSTSKTTMDRSPENDVHEKAHLPFAKGETDRVRVRERNGIWEIRVDRAFFGDHNKPEHAWAAAALATHSIR</sequence>
<dbReference type="AlphaFoldDB" id="A0A916TNH2"/>
<reference evidence="2" key="2">
    <citation type="submission" date="2020-09" db="EMBL/GenBank/DDBJ databases">
        <authorList>
            <person name="Sun Q."/>
            <person name="Zhou Y."/>
        </authorList>
    </citation>
    <scope>NUCLEOTIDE SEQUENCE</scope>
    <source>
        <strain evidence="2">CGMCC 1.12426</strain>
    </source>
</reference>
<feature type="compositionally biased region" description="Basic and acidic residues" evidence="1">
    <location>
        <begin position="97"/>
        <end position="109"/>
    </location>
</feature>
<comment type="caution">
    <text evidence="2">The sequence shown here is derived from an EMBL/GenBank/DDBJ whole genome shotgun (WGS) entry which is preliminary data.</text>
</comment>